<keyword evidence="4 7" id="KW-0862">Zinc</keyword>
<dbReference type="GO" id="GO:0030695">
    <property type="term" value="F:GTPase regulator activity"/>
    <property type="evidence" value="ECO:0007669"/>
    <property type="project" value="UniProtKB-ARBA"/>
</dbReference>
<feature type="domain" description="LIM zinc-binding" evidence="9">
    <location>
        <begin position="339"/>
        <end position="399"/>
    </location>
</feature>
<reference evidence="10 11" key="1">
    <citation type="submission" date="2019-12" db="EMBL/GenBank/DDBJ databases">
        <authorList>
            <person name="Floudas D."/>
            <person name="Bentzer J."/>
            <person name="Ahren D."/>
            <person name="Johansson T."/>
            <person name="Persson P."/>
            <person name="Tunlid A."/>
        </authorList>
    </citation>
    <scope>NUCLEOTIDE SEQUENCE [LARGE SCALE GENOMIC DNA]</scope>
    <source>
        <strain evidence="10 11">CBS 102.39</strain>
    </source>
</reference>
<accession>A0A8H4QIB1</accession>
<dbReference type="PANTHER" id="PTHR24215:SF35">
    <property type="entry name" value="MUSCLE LIM PROTEIN MLP84B"/>
    <property type="match status" value="1"/>
</dbReference>
<evidence type="ECO:0000256" key="4">
    <source>
        <dbReference type="ARBA" id="ARBA00022833"/>
    </source>
</evidence>
<keyword evidence="11" id="KW-1185">Reference proteome</keyword>
<feature type="region of interest" description="Disordered" evidence="8">
    <location>
        <begin position="83"/>
        <end position="302"/>
    </location>
</feature>
<evidence type="ECO:0000256" key="3">
    <source>
        <dbReference type="ARBA" id="ARBA00022737"/>
    </source>
</evidence>
<evidence type="ECO:0000256" key="1">
    <source>
        <dbReference type="ARBA" id="ARBA00004123"/>
    </source>
</evidence>
<evidence type="ECO:0000256" key="5">
    <source>
        <dbReference type="ARBA" id="ARBA00023038"/>
    </source>
</evidence>
<protein>
    <recommendedName>
        <fullName evidence="9">LIM zinc-binding domain-containing protein</fullName>
    </recommendedName>
</protein>
<feature type="compositionally biased region" description="Low complexity" evidence="8">
    <location>
        <begin position="245"/>
        <end position="264"/>
    </location>
</feature>
<dbReference type="AlphaFoldDB" id="A0A8H4QIB1"/>
<feature type="compositionally biased region" description="Low complexity" evidence="8">
    <location>
        <begin position="156"/>
        <end position="167"/>
    </location>
</feature>
<dbReference type="GO" id="GO:0005737">
    <property type="term" value="C:cytoplasm"/>
    <property type="evidence" value="ECO:0007669"/>
    <property type="project" value="TreeGrafter"/>
</dbReference>
<sequence>MLSFGGTPLCPRCTKPVYLAEQAMGPGRKLYHKPCLACTICNKRLDSYNLLEHDEQPYCKSCHLKNFGTRDLRHANLPYAQPLEDISPTSSPQSSKASFPPAALVRPLSTGNGNISGASIPKLRPNRSLATSPISPTFPRRTSPPSIHTLVDDQATSETPTKESSSTSEEETEVGKALHGGSKTPETEEDASGEERDSFVDLPDRSGTSYPSNIGRPGIGTIPRTIPLSLNSGSTPRRPYKHHVSQSLGSISVPSSSTTPPATSREAEDVLSTSVDASPTPSLDGFSRSPMGQGRSFPPIAPLGPMMTGSRYGVALGGNVGSGVAVNMTGTRKWGAGTPSCPRCGKSVYFAEQVKAVGKTFHKGCLRCMECNSSLDSNRLRDHNGEPFCVRCYSKLHGPQGGGYALLGKAGG</sequence>
<proteinExistence type="predicted"/>
<feature type="compositionally biased region" description="Basic and acidic residues" evidence="8">
    <location>
        <begin position="193"/>
        <end position="204"/>
    </location>
</feature>
<evidence type="ECO:0000256" key="7">
    <source>
        <dbReference type="PROSITE-ProRule" id="PRU00125"/>
    </source>
</evidence>
<dbReference type="SUPFAM" id="SSF57716">
    <property type="entry name" value="Glucocorticoid receptor-like (DNA-binding domain)"/>
    <property type="match status" value="4"/>
</dbReference>
<dbReference type="PROSITE" id="PS50023">
    <property type="entry name" value="LIM_DOMAIN_2"/>
    <property type="match status" value="2"/>
</dbReference>
<dbReference type="PANTHER" id="PTHR24215">
    <property type="entry name" value="RHO-GTPASE-ACTIVATING PROTEIN LRG1"/>
    <property type="match status" value="1"/>
</dbReference>
<keyword evidence="2 7" id="KW-0479">Metal-binding</keyword>
<keyword evidence="3" id="KW-0677">Repeat</keyword>
<dbReference type="EMBL" id="JAACJL010000057">
    <property type="protein sequence ID" value="KAF4611453.1"/>
    <property type="molecule type" value="Genomic_DNA"/>
</dbReference>
<keyword evidence="5 7" id="KW-0440">LIM domain</keyword>
<evidence type="ECO:0000313" key="10">
    <source>
        <dbReference type="EMBL" id="KAF4611453.1"/>
    </source>
</evidence>
<dbReference type="GO" id="GO:0046872">
    <property type="term" value="F:metal ion binding"/>
    <property type="evidence" value="ECO:0007669"/>
    <property type="project" value="UniProtKB-KW"/>
</dbReference>
<evidence type="ECO:0000259" key="9">
    <source>
        <dbReference type="PROSITE" id="PS50023"/>
    </source>
</evidence>
<evidence type="ECO:0000256" key="6">
    <source>
        <dbReference type="ARBA" id="ARBA00023242"/>
    </source>
</evidence>
<organism evidence="10 11">
    <name type="scientific">Agrocybe pediades</name>
    <dbReference type="NCBI Taxonomy" id="84607"/>
    <lineage>
        <taxon>Eukaryota</taxon>
        <taxon>Fungi</taxon>
        <taxon>Dikarya</taxon>
        <taxon>Basidiomycota</taxon>
        <taxon>Agaricomycotina</taxon>
        <taxon>Agaricomycetes</taxon>
        <taxon>Agaricomycetidae</taxon>
        <taxon>Agaricales</taxon>
        <taxon>Agaricineae</taxon>
        <taxon>Strophariaceae</taxon>
        <taxon>Agrocybe</taxon>
    </lineage>
</organism>
<comment type="caution">
    <text evidence="10">The sequence shown here is derived from an EMBL/GenBank/DDBJ whole genome shotgun (WGS) entry which is preliminary data.</text>
</comment>
<dbReference type="InterPro" id="IPR001781">
    <property type="entry name" value="Znf_LIM"/>
</dbReference>
<feature type="compositionally biased region" description="Low complexity" evidence="8">
    <location>
        <begin position="87"/>
        <end position="103"/>
    </location>
</feature>
<dbReference type="Gene3D" id="2.10.110.10">
    <property type="entry name" value="Cysteine Rich Protein"/>
    <property type="match status" value="2"/>
</dbReference>
<dbReference type="CDD" id="cd09326">
    <property type="entry name" value="LIM_CRP_like"/>
    <property type="match status" value="2"/>
</dbReference>
<feature type="domain" description="LIM zinc-binding" evidence="9">
    <location>
        <begin position="8"/>
        <end position="69"/>
    </location>
</feature>
<feature type="compositionally biased region" description="Low complexity" evidence="8">
    <location>
        <begin position="131"/>
        <end position="147"/>
    </location>
</feature>
<dbReference type="FunFam" id="2.10.110.10:FF:000001">
    <property type="entry name" value="Cysteine and glycine-rich protein 1"/>
    <property type="match status" value="2"/>
</dbReference>
<gene>
    <name evidence="10" type="ORF">D9613_003813</name>
</gene>
<comment type="subcellular location">
    <subcellularLocation>
        <location evidence="1">Nucleus</location>
    </subcellularLocation>
</comment>
<dbReference type="Pfam" id="PF00412">
    <property type="entry name" value="LIM"/>
    <property type="match status" value="2"/>
</dbReference>
<dbReference type="GO" id="GO:0005634">
    <property type="term" value="C:nucleus"/>
    <property type="evidence" value="ECO:0007669"/>
    <property type="project" value="UniProtKB-SubCell"/>
</dbReference>
<feature type="compositionally biased region" description="Polar residues" evidence="8">
    <location>
        <begin position="271"/>
        <end position="281"/>
    </location>
</feature>
<evidence type="ECO:0000256" key="8">
    <source>
        <dbReference type="SAM" id="MobiDB-lite"/>
    </source>
</evidence>
<dbReference type="GO" id="GO:0030036">
    <property type="term" value="P:actin cytoskeleton organization"/>
    <property type="evidence" value="ECO:0007669"/>
    <property type="project" value="TreeGrafter"/>
</dbReference>
<keyword evidence="6" id="KW-0539">Nucleus</keyword>
<evidence type="ECO:0000313" key="11">
    <source>
        <dbReference type="Proteomes" id="UP000521872"/>
    </source>
</evidence>
<evidence type="ECO:0000256" key="2">
    <source>
        <dbReference type="ARBA" id="ARBA00022723"/>
    </source>
</evidence>
<dbReference type="Proteomes" id="UP000521872">
    <property type="component" value="Unassembled WGS sequence"/>
</dbReference>
<dbReference type="PROSITE" id="PS00478">
    <property type="entry name" value="LIM_DOMAIN_1"/>
    <property type="match status" value="2"/>
</dbReference>
<dbReference type="SMART" id="SM00132">
    <property type="entry name" value="LIM"/>
    <property type="match status" value="2"/>
</dbReference>
<name>A0A8H4QIB1_9AGAR</name>